<comment type="caution">
    <text evidence="1">The sequence shown here is derived from an EMBL/GenBank/DDBJ whole genome shotgun (WGS) entry which is preliminary data.</text>
</comment>
<dbReference type="OrthoDB" id="3623843at2"/>
<evidence type="ECO:0008006" key="3">
    <source>
        <dbReference type="Google" id="ProtNLM"/>
    </source>
</evidence>
<keyword evidence="2" id="KW-1185">Reference proteome</keyword>
<evidence type="ECO:0000313" key="1">
    <source>
        <dbReference type="EMBL" id="KAA8885893.1"/>
    </source>
</evidence>
<reference evidence="1 2" key="1">
    <citation type="submission" date="2019-09" db="EMBL/GenBank/DDBJ databases">
        <authorList>
            <person name="Wang X."/>
        </authorList>
    </citation>
    <scope>NUCLEOTIDE SEQUENCE [LARGE SCALE GENOMIC DNA]</scope>
    <source>
        <strain evidence="1 2">CICC 11023</strain>
    </source>
</reference>
<evidence type="ECO:0000313" key="2">
    <source>
        <dbReference type="Proteomes" id="UP000323876"/>
    </source>
</evidence>
<dbReference type="EMBL" id="VXLC01000014">
    <property type="protein sequence ID" value="KAA8885893.1"/>
    <property type="molecule type" value="Genomic_DNA"/>
</dbReference>
<accession>A0A5N0EAD2</accession>
<gene>
    <name evidence="1" type="ORF">F3087_25005</name>
</gene>
<name>A0A5N0EAD2_9NOCA</name>
<sequence length="119" mass="13788">MIEFGARTRRLPAPPPIVWESLTTPRRPEARPWLDLLPDEIEPKVLAAESPHHVIWSSLWPTRPDDQIHFHLTPTESGETLLNFTLLTPTEPPDQSKTGHLRRRLNHLLFANLRYSYGQ</sequence>
<dbReference type="RefSeq" id="WP_150404471.1">
    <property type="nucleotide sequence ID" value="NZ_VXLC01000014.1"/>
</dbReference>
<proteinExistence type="predicted"/>
<dbReference type="AlphaFoldDB" id="A0A5N0EAD2"/>
<organism evidence="1 2">
    <name type="scientific">Nocardia colli</name>
    <dbReference type="NCBI Taxonomy" id="2545717"/>
    <lineage>
        <taxon>Bacteria</taxon>
        <taxon>Bacillati</taxon>
        <taxon>Actinomycetota</taxon>
        <taxon>Actinomycetes</taxon>
        <taxon>Mycobacteriales</taxon>
        <taxon>Nocardiaceae</taxon>
        <taxon>Nocardia</taxon>
    </lineage>
</organism>
<dbReference type="SUPFAM" id="SSF55961">
    <property type="entry name" value="Bet v1-like"/>
    <property type="match status" value="1"/>
</dbReference>
<protein>
    <recommendedName>
        <fullName evidence="3">SRPBCC domain-containing protein</fullName>
    </recommendedName>
</protein>
<dbReference type="Proteomes" id="UP000323876">
    <property type="component" value="Unassembled WGS sequence"/>
</dbReference>